<dbReference type="RefSeq" id="WP_025240819.1">
    <property type="nucleotide sequence ID" value="NZ_CP007441.1"/>
</dbReference>
<accession>W8QWH8</accession>
<dbReference type="OrthoDB" id="6987583at2"/>
<name>W8QWH8_STUST</name>
<reference evidence="2" key="1">
    <citation type="journal article" date="2014" name="Genome Announc.">
        <title>Complete Genome Sequence of the Highly Transformable Pseudomonas stutzeri Strain 28a24.</title>
        <authorList>
            <person name="Smith B.A."/>
            <person name="Dougherty K.M."/>
            <person name="Baltrus D.A."/>
        </authorList>
    </citation>
    <scope>NUCLEOTIDE SEQUENCE [LARGE SCALE GENOMIC DNA]</scope>
    <source>
        <strain evidence="2">28a24</strain>
    </source>
</reference>
<dbReference type="AlphaFoldDB" id="W8QWH8"/>
<dbReference type="Proteomes" id="UP000019522">
    <property type="component" value="Chromosome"/>
</dbReference>
<dbReference type="PATRIC" id="fig|316.77.peg.1163"/>
<dbReference type="EMBL" id="CP007441">
    <property type="protein sequence ID" value="AHL74644.1"/>
    <property type="molecule type" value="Genomic_DNA"/>
</dbReference>
<dbReference type="Pfam" id="PF11162">
    <property type="entry name" value="DUF2946"/>
    <property type="match status" value="1"/>
</dbReference>
<sequence length="139" mass="14422">MFRSRRAPAWLATLAVLLHLFAMPLMGTAAPMMGMAGHCAMAEVLQHGDHHLAAKTDIAPQSHAAHADPSTPPPDPAHHLSMPCCCAAGAAALAAIAPSAPQLLVPRRTGLGLLPLAGPAHASPRYYWPSLNPRASPLA</sequence>
<organism evidence="1 2">
    <name type="scientific">Stutzerimonas stutzeri</name>
    <name type="common">Pseudomonas stutzeri</name>
    <dbReference type="NCBI Taxonomy" id="316"/>
    <lineage>
        <taxon>Bacteria</taxon>
        <taxon>Pseudomonadati</taxon>
        <taxon>Pseudomonadota</taxon>
        <taxon>Gammaproteobacteria</taxon>
        <taxon>Pseudomonadales</taxon>
        <taxon>Pseudomonadaceae</taxon>
        <taxon>Stutzerimonas</taxon>
    </lineage>
</organism>
<evidence type="ECO:0000313" key="2">
    <source>
        <dbReference type="Proteomes" id="UP000019522"/>
    </source>
</evidence>
<evidence type="ECO:0008006" key="3">
    <source>
        <dbReference type="Google" id="ProtNLM"/>
    </source>
</evidence>
<proteinExistence type="predicted"/>
<evidence type="ECO:0000313" key="1">
    <source>
        <dbReference type="EMBL" id="AHL74644.1"/>
    </source>
</evidence>
<gene>
    <name evidence="1" type="ORF">CH92_05850</name>
</gene>
<dbReference type="InterPro" id="IPR021333">
    <property type="entry name" value="DUF2946"/>
</dbReference>
<dbReference type="KEGG" id="pstt:CH92_05850"/>
<protein>
    <recommendedName>
        <fullName evidence="3">DUF2946 domain-containing protein</fullName>
    </recommendedName>
</protein>
<reference evidence="1 2" key="2">
    <citation type="submission" date="2014-03" db="EMBL/GenBank/DDBJ databases">
        <authorList>
            <person name="Baltrus D."/>
            <person name="Dougherty K."/>
        </authorList>
    </citation>
    <scope>NUCLEOTIDE SEQUENCE</scope>
    <source>
        <strain evidence="1 2">28a24</strain>
    </source>
</reference>